<proteinExistence type="predicted"/>
<organism evidence="2 3">
    <name type="scientific">Citrus x changshan-huyou</name>
    <dbReference type="NCBI Taxonomy" id="2935761"/>
    <lineage>
        <taxon>Eukaryota</taxon>
        <taxon>Viridiplantae</taxon>
        <taxon>Streptophyta</taxon>
        <taxon>Embryophyta</taxon>
        <taxon>Tracheophyta</taxon>
        <taxon>Spermatophyta</taxon>
        <taxon>Magnoliopsida</taxon>
        <taxon>eudicotyledons</taxon>
        <taxon>Gunneridae</taxon>
        <taxon>Pentapetalae</taxon>
        <taxon>rosids</taxon>
        <taxon>malvids</taxon>
        <taxon>Sapindales</taxon>
        <taxon>Rutaceae</taxon>
        <taxon>Aurantioideae</taxon>
        <taxon>Citrus</taxon>
    </lineage>
</organism>
<protein>
    <submittedName>
        <fullName evidence="2">Uncharacterized protein</fullName>
    </submittedName>
</protein>
<evidence type="ECO:0000313" key="3">
    <source>
        <dbReference type="Proteomes" id="UP001428341"/>
    </source>
</evidence>
<dbReference type="Proteomes" id="UP001428341">
    <property type="component" value="Unassembled WGS sequence"/>
</dbReference>
<accession>A0AAP0R1A0</accession>
<evidence type="ECO:0000256" key="1">
    <source>
        <dbReference type="SAM" id="SignalP"/>
    </source>
</evidence>
<dbReference type="EMBL" id="JBCGBO010000001">
    <property type="protein sequence ID" value="KAK9230564.1"/>
    <property type="molecule type" value="Genomic_DNA"/>
</dbReference>
<gene>
    <name evidence="2" type="ORF">WN944_023535</name>
</gene>
<evidence type="ECO:0000313" key="2">
    <source>
        <dbReference type="EMBL" id="KAK9230564.1"/>
    </source>
</evidence>
<keyword evidence="3" id="KW-1185">Reference proteome</keyword>
<reference evidence="2 3" key="1">
    <citation type="submission" date="2024-05" db="EMBL/GenBank/DDBJ databases">
        <title>Haplotype-resolved chromosome-level genome assembly of Huyou (Citrus changshanensis).</title>
        <authorList>
            <person name="Miao C."/>
            <person name="Chen W."/>
            <person name="Wu Y."/>
            <person name="Wang L."/>
            <person name="Zhao S."/>
            <person name="Grierson D."/>
            <person name="Xu C."/>
            <person name="Chen K."/>
        </authorList>
    </citation>
    <scope>NUCLEOTIDE SEQUENCE [LARGE SCALE GENOMIC DNA]</scope>
    <source>
        <strain evidence="2">01-14</strain>
        <tissue evidence="2">Leaf</tissue>
    </source>
</reference>
<feature type="signal peptide" evidence="1">
    <location>
        <begin position="1"/>
        <end position="24"/>
    </location>
</feature>
<keyword evidence="1" id="KW-0732">Signal</keyword>
<name>A0AAP0R1A0_9ROSI</name>
<feature type="chain" id="PRO_5043036707" evidence="1">
    <location>
        <begin position="25"/>
        <end position="74"/>
    </location>
</feature>
<sequence>MKISSSSLFLSLVLFFNFIFITQAKEDTNTLLVDAGAGYNSIKMVSFPIDIGTPKNSNYMQKSFISFFFLKEKN</sequence>
<dbReference type="AlphaFoldDB" id="A0AAP0R1A0"/>
<comment type="caution">
    <text evidence="2">The sequence shown here is derived from an EMBL/GenBank/DDBJ whole genome shotgun (WGS) entry which is preliminary data.</text>
</comment>